<dbReference type="Gene3D" id="6.10.340.10">
    <property type="match status" value="1"/>
</dbReference>
<organism evidence="8 9">
    <name type="scientific">Carboxylicivirga linearis</name>
    <dbReference type="NCBI Taxonomy" id="1628157"/>
    <lineage>
        <taxon>Bacteria</taxon>
        <taxon>Pseudomonadati</taxon>
        <taxon>Bacteroidota</taxon>
        <taxon>Bacteroidia</taxon>
        <taxon>Marinilabiliales</taxon>
        <taxon>Marinilabiliaceae</taxon>
        <taxon>Carboxylicivirga</taxon>
    </lineage>
</organism>
<evidence type="ECO:0000256" key="4">
    <source>
        <dbReference type="SAM" id="MobiDB-lite"/>
    </source>
</evidence>
<dbReference type="CDD" id="cd06225">
    <property type="entry name" value="HAMP"/>
    <property type="match status" value="1"/>
</dbReference>
<dbReference type="PROSITE" id="PS50111">
    <property type="entry name" value="CHEMOTAXIS_TRANSDUC_2"/>
    <property type="match status" value="1"/>
</dbReference>
<evidence type="ECO:0000259" key="7">
    <source>
        <dbReference type="PROSITE" id="PS50885"/>
    </source>
</evidence>
<sequence>MRWKDLKIRAKIGSGFAVIMAVVLLLGVVILYNLQKVDKGTTSLTNMYIPIVRESVKLDKYWKETREYSRSFEFTGDDYFSERAKVSFERMYSALDNLVAVIQGKEGIMLDKGINMVVLENHIVDYKKVSSQFFEKQTKSNEAKELFIDAAQALKEKSRGIGSTSYKASVKVNDLVNQLIQDDKKQDFRSVEEQLETLNSIKKQIGSVNYGSDFTADLQVALNSLTTYLSGLREVKTLELKRFEIAKNIMWDVGATSDVGLDLMMKMGDDNSTIVSLQKQFMIYALIVVFVLFAFLVYTLSRAISKPIEEGIEKAEKLANGDLSVEFIADSNDEVGALSKALNTMVDNLKNVIYEVTKSSEEIIKASQKLNSGAVELAEGATEQASSAEEVSSSMEEMYANIQQNTDNSKQTEEIASKASVGIQESNEASKVAAVNINEITDKINVISDIAFQTNILALNAAVEAARAGQEGRGFAVVAAEVRKLAERSQAAAVEITKSSSDTLESSNAATQKLDVITPEIQRTADLVKEITLASMEQVTGVEQINNAIQQLNNVTQRNAANAEQIREAATALDGLSDQLSKSIALFSGDDKKESASVGSRISGKAKKSFNVQKEESREPKKEKVKGEVGYNIELGKNYDDYEKF</sequence>
<dbReference type="Pfam" id="PF00015">
    <property type="entry name" value="MCPsignal"/>
    <property type="match status" value="1"/>
</dbReference>
<evidence type="ECO:0000256" key="2">
    <source>
        <dbReference type="ARBA" id="ARBA00029447"/>
    </source>
</evidence>
<protein>
    <submittedName>
        <fullName evidence="8">Methyl-accepting chemotaxis protein</fullName>
    </submittedName>
</protein>
<dbReference type="EMBL" id="JAGUCO010000007">
    <property type="protein sequence ID" value="MBS2099037.1"/>
    <property type="molecule type" value="Genomic_DNA"/>
</dbReference>
<dbReference type="PROSITE" id="PS50885">
    <property type="entry name" value="HAMP"/>
    <property type="match status" value="1"/>
</dbReference>
<comment type="similarity">
    <text evidence="2">Belongs to the methyl-accepting chemotaxis (MCP) protein family.</text>
</comment>
<dbReference type="InterPro" id="IPR004089">
    <property type="entry name" value="MCPsignal_dom"/>
</dbReference>
<dbReference type="Proteomes" id="UP000708576">
    <property type="component" value="Unassembled WGS sequence"/>
</dbReference>
<dbReference type="SUPFAM" id="SSF58104">
    <property type="entry name" value="Methyl-accepting chemotaxis protein (MCP) signaling domain"/>
    <property type="match status" value="1"/>
</dbReference>
<dbReference type="InterPro" id="IPR051310">
    <property type="entry name" value="MCP_chemotaxis"/>
</dbReference>
<reference evidence="8 9" key="1">
    <citation type="journal article" date="2015" name="Int. J. Syst. Evol. Microbiol.">
        <title>Carboxylicivirga linearis sp. nov., isolated from a sea cucumber culture pond.</title>
        <authorList>
            <person name="Wang F.Q."/>
            <person name="Zhou Y.X."/>
            <person name="Lin X.Z."/>
            <person name="Chen G.J."/>
            <person name="Du Z.J."/>
        </authorList>
    </citation>
    <scope>NUCLEOTIDE SEQUENCE [LARGE SCALE GENOMIC DNA]</scope>
    <source>
        <strain evidence="8 9">FB218</strain>
    </source>
</reference>
<dbReference type="PANTHER" id="PTHR43531">
    <property type="entry name" value="PROTEIN ICFG"/>
    <property type="match status" value="1"/>
</dbReference>
<dbReference type="Pfam" id="PF00672">
    <property type="entry name" value="HAMP"/>
    <property type="match status" value="1"/>
</dbReference>
<keyword evidence="9" id="KW-1185">Reference proteome</keyword>
<feature type="transmembrane region" description="Helical" evidence="5">
    <location>
        <begin position="281"/>
        <end position="300"/>
    </location>
</feature>
<feature type="region of interest" description="Disordered" evidence="4">
    <location>
        <begin position="594"/>
        <end position="626"/>
    </location>
</feature>
<name>A0ABS5JVX3_9BACT</name>
<evidence type="ECO:0000256" key="3">
    <source>
        <dbReference type="PROSITE-ProRule" id="PRU00284"/>
    </source>
</evidence>
<dbReference type="PANTHER" id="PTHR43531:SF11">
    <property type="entry name" value="METHYL-ACCEPTING CHEMOTAXIS PROTEIN 3"/>
    <property type="match status" value="1"/>
</dbReference>
<evidence type="ECO:0000313" key="8">
    <source>
        <dbReference type="EMBL" id="MBS2099037.1"/>
    </source>
</evidence>
<evidence type="ECO:0000256" key="1">
    <source>
        <dbReference type="ARBA" id="ARBA00022500"/>
    </source>
</evidence>
<keyword evidence="1" id="KW-0145">Chemotaxis</keyword>
<proteinExistence type="inferred from homology"/>
<evidence type="ECO:0000256" key="5">
    <source>
        <dbReference type="SAM" id="Phobius"/>
    </source>
</evidence>
<keyword evidence="5" id="KW-0472">Membrane</keyword>
<feature type="domain" description="HAMP" evidence="7">
    <location>
        <begin position="302"/>
        <end position="354"/>
    </location>
</feature>
<accession>A0ABS5JVX3</accession>
<dbReference type="InterPro" id="IPR003660">
    <property type="entry name" value="HAMP_dom"/>
</dbReference>
<dbReference type="SMART" id="SM00283">
    <property type="entry name" value="MA"/>
    <property type="match status" value="1"/>
</dbReference>
<dbReference type="Gene3D" id="1.10.287.950">
    <property type="entry name" value="Methyl-accepting chemotaxis protein"/>
    <property type="match status" value="1"/>
</dbReference>
<comment type="caution">
    <text evidence="8">The sequence shown here is derived from an EMBL/GenBank/DDBJ whole genome shotgun (WGS) entry which is preliminary data.</text>
</comment>
<dbReference type="RefSeq" id="WP_212216277.1">
    <property type="nucleotide sequence ID" value="NZ_JAGUCO010000007.1"/>
</dbReference>
<feature type="transmembrane region" description="Helical" evidence="5">
    <location>
        <begin position="12"/>
        <end position="34"/>
    </location>
</feature>
<keyword evidence="5" id="KW-1133">Transmembrane helix</keyword>
<feature type="domain" description="Methyl-accepting transducer" evidence="6">
    <location>
        <begin position="359"/>
        <end position="574"/>
    </location>
</feature>
<keyword evidence="3" id="KW-0807">Transducer</keyword>
<feature type="compositionally biased region" description="Basic and acidic residues" evidence="4">
    <location>
        <begin position="613"/>
        <end position="626"/>
    </location>
</feature>
<keyword evidence="5" id="KW-0812">Transmembrane</keyword>
<gene>
    <name evidence="8" type="ORF">KEM10_12165</name>
</gene>
<evidence type="ECO:0000313" key="9">
    <source>
        <dbReference type="Proteomes" id="UP000708576"/>
    </source>
</evidence>
<dbReference type="SMART" id="SM00304">
    <property type="entry name" value="HAMP"/>
    <property type="match status" value="1"/>
</dbReference>
<evidence type="ECO:0000259" key="6">
    <source>
        <dbReference type="PROSITE" id="PS50111"/>
    </source>
</evidence>